<organism evidence="1 2">
    <name type="scientific">Paramecium tetraurelia</name>
    <dbReference type="NCBI Taxonomy" id="5888"/>
    <lineage>
        <taxon>Eukaryota</taxon>
        <taxon>Sar</taxon>
        <taxon>Alveolata</taxon>
        <taxon>Ciliophora</taxon>
        <taxon>Intramacronucleata</taxon>
        <taxon>Oligohymenophorea</taxon>
        <taxon>Peniculida</taxon>
        <taxon>Parameciidae</taxon>
        <taxon>Paramecium</taxon>
    </lineage>
</organism>
<keyword evidence="2" id="KW-1185">Reference proteome</keyword>
<accession>A0BD76</accession>
<sequence>MQEAYVLHDQYRNQSMFNYISGTSRPLYFKRPLVPKMTDTPIKLSQPQYNLVKVQLPPVKMTIERVSQQFFSVLKTEAEAQTDPYQLMIRMKIKIQKYQRCNI</sequence>
<gene>
    <name evidence="1" type="ORF">GSPATT00004587001</name>
</gene>
<dbReference type="KEGG" id="ptm:GSPATT00004587001"/>
<dbReference type="HOGENOM" id="CLU_2269022_0_0_1"/>
<proteinExistence type="predicted"/>
<evidence type="ECO:0000313" key="1">
    <source>
        <dbReference type="EMBL" id="CAK56493.1"/>
    </source>
</evidence>
<reference evidence="1 2" key="1">
    <citation type="journal article" date="2006" name="Nature">
        <title>Global trends of whole-genome duplications revealed by the ciliate Paramecium tetraurelia.</title>
        <authorList>
            <consortium name="Genoscope"/>
            <person name="Aury J.-M."/>
            <person name="Jaillon O."/>
            <person name="Duret L."/>
            <person name="Noel B."/>
            <person name="Jubin C."/>
            <person name="Porcel B.M."/>
            <person name="Segurens B."/>
            <person name="Daubin V."/>
            <person name="Anthouard V."/>
            <person name="Aiach N."/>
            <person name="Arnaiz O."/>
            <person name="Billaut A."/>
            <person name="Beisson J."/>
            <person name="Blanc I."/>
            <person name="Bouhouche K."/>
            <person name="Camara F."/>
            <person name="Duharcourt S."/>
            <person name="Guigo R."/>
            <person name="Gogendeau D."/>
            <person name="Katinka M."/>
            <person name="Keller A.-M."/>
            <person name="Kissmehl R."/>
            <person name="Klotz C."/>
            <person name="Koll F."/>
            <person name="Le Moue A."/>
            <person name="Lepere C."/>
            <person name="Malinsky S."/>
            <person name="Nowacki M."/>
            <person name="Nowak J.K."/>
            <person name="Plattner H."/>
            <person name="Poulain J."/>
            <person name="Ruiz F."/>
            <person name="Serrano V."/>
            <person name="Zagulski M."/>
            <person name="Dessen P."/>
            <person name="Betermier M."/>
            <person name="Weissenbach J."/>
            <person name="Scarpelli C."/>
            <person name="Schachter V."/>
            <person name="Sperling L."/>
            <person name="Meyer E."/>
            <person name="Cohen J."/>
            <person name="Wincker P."/>
        </authorList>
    </citation>
    <scope>NUCLEOTIDE SEQUENCE [LARGE SCALE GENOMIC DNA]</scope>
    <source>
        <strain evidence="1 2">Stock d4-2</strain>
    </source>
</reference>
<dbReference type="GeneID" id="5009675"/>
<dbReference type="STRING" id="5888.A0BD76"/>
<dbReference type="InParanoid" id="A0BD76"/>
<evidence type="ECO:0000313" key="2">
    <source>
        <dbReference type="Proteomes" id="UP000000600"/>
    </source>
</evidence>
<protein>
    <submittedName>
        <fullName evidence="1">Uncharacterized protein</fullName>
    </submittedName>
</protein>
<name>A0BD76_PARTE</name>
<dbReference type="Proteomes" id="UP000000600">
    <property type="component" value="Unassembled WGS sequence"/>
</dbReference>
<dbReference type="RefSeq" id="XP_001423891.1">
    <property type="nucleotide sequence ID" value="XM_001423854.1"/>
</dbReference>
<dbReference type="OrthoDB" id="567787at2759"/>
<dbReference type="AlphaFoldDB" id="A0BD76"/>
<dbReference type="EMBL" id="CT867986">
    <property type="protein sequence ID" value="CAK56493.1"/>
    <property type="molecule type" value="Genomic_DNA"/>
</dbReference>